<dbReference type="Proteomes" id="UP000799118">
    <property type="component" value="Unassembled WGS sequence"/>
</dbReference>
<dbReference type="InterPro" id="IPR027417">
    <property type="entry name" value="P-loop_NTPase"/>
</dbReference>
<gene>
    <name evidence="3" type="ORF">BT96DRAFT_863407</name>
</gene>
<dbReference type="EMBL" id="ML769568">
    <property type="protein sequence ID" value="KAE9393604.1"/>
    <property type="molecule type" value="Genomic_DNA"/>
</dbReference>
<evidence type="ECO:0000313" key="3">
    <source>
        <dbReference type="EMBL" id="KAE9393604.1"/>
    </source>
</evidence>
<sequence length="572" mass="65438">MTSINYAPHGMFTGASDFMIKNANFHNANTMHIHYSSNLQTMSETEQISRWLSPSNAFQGLNFFLEKRTAGTGEWFLKGKEFNDWKQIPSSCLWLQGDVGSGKSVLVSAIITHLKSLDVHEKQLVAFYFFDFRNAIKQSFNNLVTTLLSQLLSSTTMQEEIFLAIWKLYDSHKKYGSKPSNRELIATLKEVISVLKSNSLFLIIDGLDEMESQGFKPFVQLMEELNKMAYPHLHLLIASRPHIPYAYALEKFCSKTVLIEKDNVNADVEIFLDYTMKNDYSFGHHGTEQKNQIINSLTKRANGMFRWVDCQLNSLQSCIGLKAVESVLIQLPATLNDTYIRALQSIEASRTEDTKQVLQWLCFSMEPLTLDALGEVIAFVRDDDGMRFEKKYRIAPEHIVFLGATLIHVDHTENIVELAHTSVKEFLLSEHLKSHSSTAVSQLHIHEYLSHRLIVESCLTYLLQFNTEITDTFQWNEEIIQCLLYAARNWHKHAKVVNSDKIYQKAYSLIQSNGAEYINSMKLTLFEAKPDQHWEVPQALYFTAWCSLQAIVKQLVNEMNVNAKGGTWGSAL</sequence>
<dbReference type="Pfam" id="PF22939">
    <property type="entry name" value="WHD_GPIID"/>
    <property type="match status" value="1"/>
</dbReference>
<dbReference type="InterPro" id="IPR054471">
    <property type="entry name" value="GPIID_WHD"/>
</dbReference>
<reference evidence="3" key="1">
    <citation type="journal article" date="2019" name="Environ. Microbiol.">
        <title>Fungal ecological strategies reflected in gene transcription - a case study of two litter decomposers.</title>
        <authorList>
            <person name="Barbi F."/>
            <person name="Kohler A."/>
            <person name="Barry K."/>
            <person name="Baskaran P."/>
            <person name="Daum C."/>
            <person name="Fauchery L."/>
            <person name="Ihrmark K."/>
            <person name="Kuo A."/>
            <person name="LaButti K."/>
            <person name="Lipzen A."/>
            <person name="Morin E."/>
            <person name="Grigoriev I.V."/>
            <person name="Henrissat B."/>
            <person name="Lindahl B."/>
            <person name="Martin F."/>
        </authorList>
    </citation>
    <scope>NUCLEOTIDE SEQUENCE</scope>
    <source>
        <strain evidence="3">JB14</strain>
    </source>
</reference>
<name>A0A6A4H8F4_9AGAR</name>
<evidence type="ECO:0000256" key="1">
    <source>
        <dbReference type="ARBA" id="ARBA00022737"/>
    </source>
</evidence>
<evidence type="ECO:0000313" key="4">
    <source>
        <dbReference type="Proteomes" id="UP000799118"/>
    </source>
</evidence>
<dbReference type="PANTHER" id="PTHR10039:SF16">
    <property type="entry name" value="GPI INOSITOL-DEACYLASE"/>
    <property type="match status" value="1"/>
</dbReference>
<proteinExistence type="predicted"/>
<dbReference type="PANTHER" id="PTHR10039">
    <property type="entry name" value="AMELOGENIN"/>
    <property type="match status" value="1"/>
</dbReference>
<feature type="domain" description="NACHT" evidence="2">
    <location>
        <begin position="91"/>
        <end position="241"/>
    </location>
</feature>
<keyword evidence="4" id="KW-1185">Reference proteome</keyword>
<dbReference type="OrthoDB" id="7464126at2759"/>
<feature type="non-terminal residue" evidence="3">
    <location>
        <position position="572"/>
    </location>
</feature>
<dbReference type="InterPro" id="IPR007111">
    <property type="entry name" value="NACHT_NTPase"/>
</dbReference>
<dbReference type="InterPro" id="IPR056884">
    <property type="entry name" value="NPHP3-like_N"/>
</dbReference>
<organism evidence="3 4">
    <name type="scientific">Gymnopus androsaceus JB14</name>
    <dbReference type="NCBI Taxonomy" id="1447944"/>
    <lineage>
        <taxon>Eukaryota</taxon>
        <taxon>Fungi</taxon>
        <taxon>Dikarya</taxon>
        <taxon>Basidiomycota</taxon>
        <taxon>Agaricomycotina</taxon>
        <taxon>Agaricomycetes</taxon>
        <taxon>Agaricomycetidae</taxon>
        <taxon>Agaricales</taxon>
        <taxon>Marasmiineae</taxon>
        <taxon>Omphalotaceae</taxon>
        <taxon>Gymnopus</taxon>
    </lineage>
</organism>
<dbReference type="SUPFAM" id="SSF52540">
    <property type="entry name" value="P-loop containing nucleoside triphosphate hydrolases"/>
    <property type="match status" value="1"/>
</dbReference>
<accession>A0A6A4H8F4</accession>
<keyword evidence="1" id="KW-0677">Repeat</keyword>
<dbReference type="AlphaFoldDB" id="A0A6A4H8F4"/>
<evidence type="ECO:0000259" key="2">
    <source>
        <dbReference type="PROSITE" id="PS50837"/>
    </source>
</evidence>
<dbReference type="Gene3D" id="3.40.50.300">
    <property type="entry name" value="P-loop containing nucleotide triphosphate hydrolases"/>
    <property type="match status" value="1"/>
</dbReference>
<dbReference type="PROSITE" id="PS50837">
    <property type="entry name" value="NACHT"/>
    <property type="match status" value="1"/>
</dbReference>
<dbReference type="Pfam" id="PF24883">
    <property type="entry name" value="NPHP3_N"/>
    <property type="match status" value="1"/>
</dbReference>
<protein>
    <recommendedName>
        <fullName evidence="2">NACHT domain-containing protein</fullName>
    </recommendedName>
</protein>